<accession>C7NM90</accession>
<dbReference type="Pfam" id="PF13440">
    <property type="entry name" value="Polysacc_synt_3"/>
    <property type="match status" value="1"/>
</dbReference>
<dbReference type="KEGG" id="hut:Huta_1120"/>
<proteinExistence type="predicted"/>
<evidence type="ECO:0000256" key="6">
    <source>
        <dbReference type="SAM" id="Phobius"/>
    </source>
</evidence>
<evidence type="ECO:0000313" key="8">
    <source>
        <dbReference type="Proteomes" id="UP000002071"/>
    </source>
</evidence>
<keyword evidence="2" id="KW-1003">Cell membrane</keyword>
<feature type="transmembrane region" description="Helical" evidence="6">
    <location>
        <begin position="290"/>
        <end position="309"/>
    </location>
</feature>
<keyword evidence="5 6" id="KW-0472">Membrane</keyword>
<dbReference type="RefSeq" id="WP_015788874.1">
    <property type="nucleotide sequence ID" value="NC_013158.1"/>
</dbReference>
<evidence type="ECO:0000256" key="5">
    <source>
        <dbReference type="ARBA" id="ARBA00023136"/>
    </source>
</evidence>
<feature type="transmembrane region" description="Helical" evidence="6">
    <location>
        <begin position="12"/>
        <end position="35"/>
    </location>
</feature>
<evidence type="ECO:0000313" key="7">
    <source>
        <dbReference type="EMBL" id="ACV11298.1"/>
    </source>
</evidence>
<feature type="transmembrane region" description="Helical" evidence="6">
    <location>
        <begin position="415"/>
        <end position="433"/>
    </location>
</feature>
<dbReference type="eggNOG" id="arCOG02209">
    <property type="taxonomic scope" value="Archaea"/>
</dbReference>
<evidence type="ECO:0000256" key="4">
    <source>
        <dbReference type="ARBA" id="ARBA00022989"/>
    </source>
</evidence>
<protein>
    <submittedName>
        <fullName evidence="7">Polysaccharide biosynthesis protein</fullName>
    </submittedName>
</protein>
<feature type="transmembrane region" description="Helical" evidence="6">
    <location>
        <begin position="439"/>
        <end position="461"/>
    </location>
</feature>
<feature type="transmembrane region" description="Helical" evidence="6">
    <location>
        <begin position="248"/>
        <end position="269"/>
    </location>
</feature>
<keyword evidence="4 6" id="KW-1133">Transmembrane helix</keyword>
<dbReference type="Proteomes" id="UP000002071">
    <property type="component" value="Chromosome"/>
</dbReference>
<dbReference type="EMBL" id="CP001687">
    <property type="protein sequence ID" value="ACV11298.1"/>
    <property type="molecule type" value="Genomic_DNA"/>
</dbReference>
<reference evidence="7 8" key="1">
    <citation type="journal article" date="2009" name="Stand. Genomic Sci.">
        <title>Complete genome sequence of Halorhabdus utahensis type strain (AX-2).</title>
        <authorList>
            <person name="Anderson I."/>
            <person name="Tindall B.J."/>
            <person name="Pomrenke H."/>
            <person name="Goker M."/>
            <person name="Lapidus A."/>
            <person name="Nolan M."/>
            <person name="Copeland A."/>
            <person name="Glavina Del Rio T."/>
            <person name="Chen F."/>
            <person name="Tice H."/>
            <person name="Cheng J.F."/>
            <person name="Lucas S."/>
            <person name="Chertkov O."/>
            <person name="Bruce D."/>
            <person name="Brettin T."/>
            <person name="Detter J.C."/>
            <person name="Han C."/>
            <person name="Goodwin L."/>
            <person name="Land M."/>
            <person name="Hauser L."/>
            <person name="Chang Y.J."/>
            <person name="Jeffries C.D."/>
            <person name="Pitluck S."/>
            <person name="Pati A."/>
            <person name="Mavromatis K."/>
            <person name="Ivanova N."/>
            <person name="Ovchinnikova G."/>
            <person name="Chen A."/>
            <person name="Palaniappan K."/>
            <person name="Chain P."/>
            <person name="Rohde M."/>
            <person name="Bristow J."/>
            <person name="Eisen J.A."/>
            <person name="Markowitz V."/>
            <person name="Hugenholtz P."/>
            <person name="Kyrpides N.C."/>
            <person name="Klenk H.P."/>
        </authorList>
    </citation>
    <scope>NUCLEOTIDE SEQUENCE [LARGE SCALE GENOMIC DNA]</scope>
    <source>
        <strain evidence="8">DSM 12940 / JCM 11049 / AX-2</strain>
    </source>
</reference>
<feature type="transmembrane region" description="Helical" evidence="6">
    <location>
        <begin position="385"/>
        <end position="403"/>
    </location>
</feature>
<dbReference type="PANTHER" id="PTHR30250">
    <property type="entry name" value="PST FAMILY PREDICTED COLANIC ACID TRANSPORTER"/>
    <property type="match status" value="1"/>
</dbReference>
<feature type="transmembrane region" description="Helical" evidence="6">
    <location>
        <begin position="157"/>
        <end position="184"/>
    </location>
</feature>
<name>C7NM90_HALUD</name>
<evidence type="ECO:0000256" key="3">
    <source>
        <dbReference type="ARBA" id="ARBA00022692"/>
    </source>
</evidence>
<dbReference type="GeneID" id="8383395"/>
<feature type="transmembrane region" description="Helical" evidence="6">
    <location>
        <begin position="41"/>
        <end position="61"/>
    </location>
</feature>
<evidence type="ECO:0000256" key="2">
    <source>
        <dbReference type="ARBA" id="ARBA00022475"/>
    </source>
</evidence>
<gene>
    <name evidence="7" type="ordered locus">Huta_1120</name>
</gene>
<keyword evidence="3 6" id="KW-0812">Transmembrane</keyword>
<dbReference type="AlphaFoldDB" id="C7NM90"/>
<dbReference type="HOGENOM" id="CLU_570627_0_0_2"/>
<feature type="transmembrane region" description="Helical" evidence="6">
    <location>
        <begin position="82"/>
        <end position="103"/>
    </location>
</feature>
<dbReference type="InterPro" id="IPR050833">
    <property type="entry name" value="Poly_Biosynth_Transport"/>
</dbReference>
<evidence type="ECO:0000256" key="1">
    <source>
        <dbReference type="ARBA" id="ARBA00004651"/>
    </source>
</evidence>
<keyword evidence="8" id="KW-1185">Reference proteome</keyword>
<sequence length="478" mass="51064">MSSSSHRTIVKQIFGTGGFELIGQLASFLGVIAYAQLVPQSILGSYFLLVAILGVISFIGATGVSTNITRRINQSSSPEKELMTATVFEGIVTVLLIVCIFLAQPVINGFVGQTFGVALLILLPVSTFSLLTGAVLRGEKKNTRAMILRTIQKVLTYFIGSVAIIFGIDPRFALMAGLFCGKFFEFGGGVLMMNISPSGIPQLKELQDLARKIVDLTATGLGSLGQEWVDTLLIGAISTPEMVAIYEVAWRLSAVGLTATNAVASVFYPRFAEAVDRENHHEIQRCTGKLFFYISVLMVAPLAGALAIGTDLVTIIFGTSYAAAYLPLVVLLAGRIPYSLSRILVQLGYSYNIDKGVARASLSAAVLNAVVNLFLISWIGIVGAAISSLISYIVLAMLLFQLLADRVGYPKFKQLFAGVVASGVMFVAVKLLSKMVPSNIVSLISLVIVGGAIFAIVLVALNRTVRSDLFDIVEMIKG</sequence>
<dbReference type="PANTHER" id="PTHR30250:SF11">
    <property type="entry name" value="O-ANTIGEN TRANSPORTER-RELATED"/>
    <property type="match status" value="1"/>
</dbReference>
<dbReference type="GO" id="GO:0005886">
    <property type="term" value="C:plasma membrane"/>
    <property type="evidence" value="ECO:0007669"/>
    <property type="project" value="UniProtKB-SubCell"/>
</dbReference>
<comment type="subcellular location">
    <subcellularLocation>
        <location evidence="1">Cell membrane</location>
        <topology evidence="1">Multi-pass membrane protein</topology>
    </subcellularLocation>
</comment>
<organism evidence="7 8">
    <name type="scientific">Halorhabdus utahensis (strain DSM 12940 / JCM 11049 / AX-2)</name>
    <dbReference type="NCBI Taxonomy" id="519442"/>
    <lineage>
        <taxon>Archaea</taxon>
        <taxon>Methanobacteriati</taxon>
        <taxon>Methanobacteriota</taxon>
        <taxon>Stenosarchaea group</taxon>
        <taxon>Halobacteria</taxon>
        <taxon>Halobacteriales</taxon>
        <taxon>Haloarculaceae</taxon>
        <taxon>Halorhabdus</taxon>
    </lineage>
</organism>
<feature type="transmembrane region" description="Helical" evidence="6">
    <location>
        <begin position="315"/>
        <end position="336"/>
    </location>
</feature>
<dbReference type="STRING" id="519442.Huta_1120"/>
<feature type="transmembrane region" description="Helical" evidence="6">
    <location>
        <begin position="115"/>
        <end position="136"/>
    </location>
</feature>